<accession>A0AAD9AGJ2</accession>
<evidence type="ECO:0000313" key="3">
    <source>
        <dbReference type="Proteomes" id="UP001243330"/>
    </source>
</evidence>
<comment type="caution">
    <text evidence="2">The sequence shown here is derived from an EMBL/GenBank/DDBJ whole genome shotgun (WGS) entry which is preliminary data.</text>
</comment>
<reference evidence="2" key="1">
    <citation type="submission" date="2023-01" db="EMBL/GenBank/DDBJ databases">
        <title>Colletotrichum chrysophilum M932 genome sequence.</title>
        <authorList>
            <person name="Baroncelli R."/>
        </authorList>
    </citation>
    <scope>NUCLEOTIDE SEQUENCE</scope>
    <source>
        <strain evidence="2">M932</strain>
    </source>
</reference>
<dbReference type="AlphaFoldDB" id="A0AAD9AGJ2"/>
<dbReference type="EMBL" id="JAQOWY010000232">
    <property type="protein sequence ID" value="KAK1846535.1"/>
    <property type="molecule type" value="Genomic_DNA"/>
</dbReference>
<proteinExistence type="predicted"/>
<evidence type="ECO:0000313" key="2">
    <source>
        <dbReference type="EMBL" id="KAK1846535.1"/>
    </source>
</evidence>
<gene>
    <name evidence="2" type="ORF">CCHR01_10818</name>
</gene>
<feature type="region of interest" description="Disordered" evidence="1">
    <location>
        <begin position="74"/>
        <end position="95"/>
    </location>
</feature>
<evidence type="ECO:0000256" key="1">
    <source>
        <dbReference type="SAM" id="MobiDB-lite"/>
    </source>
</evidence>
<protein>
    <submittedName>
        <fullName evidence="2">Uncharacterized protein</fullName>
    </submittedName>
</protein>
<organism evidence="2 3">
    <name type="scientific">Colletotrichum chrysophilum</name>
    <dbReference type="NCBI Taxonomy" id="1836956"/>
    <lineage>
        <taxon>Eukaryota</taxon>
        <taxon>Fungi</taxon>
        <taxon>Dikarya</taxon>
        <taxon>Ascomycota</taxon>
        <taxon>Pezizomycotina</taxon>
        <taxon>Sordariomycetes</taxon>
        <taxon>Hypocreomycetidae</taxon>
        <taxon>Glomerellales</taxon>
        <taxon>Glomerellaceae</taxon>
        <taxon>Colletotrichum</taxon>
        <taxon>Colletotrichum gloeosporioides species complex</taxon>
    </lineage>
</organism>
<sequence length="202" mass="22570">MSPGDLAYRRTAPYHVRTRLRLHLDEALDAHMTGKSPFLCFHYPIFGQEQPFASSTCYINLRAAHTHTHTHTRLQTPVPATPPHDETPISCTPSQSRSIRWTSSISCPCSVALKASQPLTTSPQRLRKRRLSLCHAPLTTASIPSLRSFPVVVAAAAAPPYIPRALPQQGSNLVSPQESWIAPRLYSYSRLVTWLQCYTSER</sequence>
<name>A0AAD9AGJ2_9PEZI</name>
<dbReference type="Proteomes" id="UP001243330">
    <property type="component" value="Unassembled WGS sequence"/>
</dbReference>
<keyword evidence="3" id="KW-1185">Reference proteome</keyword>